<dbReference type="AlphaFoldDB" id="W6MV67"/>
<dbReference type="GeneID" id="34519496"/>
<gene>
    <name evidence="1" type="ORF">KUCA_T00002071001</name>
</gene>
<dbReference type="PANTHER" id="PTHR30605">
    <property type="entry name" value="ANHYDRO-N-ACETYLMURAMIC ACID KINASE"/>
    <property type="match status" value="1"/>
</dbReference>
<dbReference type="GO" id="GO:0009254">
    <property type="term" value="P:peptidoglycan turnover"/>
    <property type="evidence" value="ECO:0007669"/>
    <property type="project" value="InterPro"/>
</dbReference>
<accession>W6MV67</accession>
<dbReference type="InterPro" id="IPR005338">
    <property type="entry name" value="Anhydro_N_Ac-Mur_kinase"/>
</dbReference>
<dbReference type="Gene3D" id="3.30.420.40">
    <property type="match status" value="2"/>
</dbReference>
<dbReference type="HOGENOM" id="CLU_038782_1_0_1"/>
<dbReference type="InterPro" id="IPR043129">
    <property type="entry name" value="ATPase_NBD"/>
</dbReference>
<evidence type="ECO:0008006" key="3">
    <source>
        <dbReference type="Google" id="ProtNLM"/>
    </source>
</evidence>
<dbReference type="STRING" id="1382522.W6MV67"/>
<dbReference type="GO" id="GO:0005524">
    <property type="term" value="F:ATP binding"/>
    <property type="evidence" value="ECO:0007669"/>
    <property type="project" value="InterPro"/>
</dbReference>
<reference evidence="1" key="1">
    <citation type="submission" date="2013-12" db="EMBL/GenBank/DDBJ databases">
        <authorList>
            <person name="Genoscope - CEA"/>
        </authorList>
    </citation>
    <scope>NUCLEOTIDE SEQUENCE</scope>
    <source>
        <strain evidence="1">CBS 1993</strain>
    </source>
</reference>
<dbReference type="GO" id="GO:0006040">
    <property type="term" value="P:amino sugar metabolic process"/>
    <property type="evidence" value="ECO:0007669"/>
    <property type="project" value="InterPro"/>
</dbReference>
<keyword evidence="2" id="KW-1185">Reference proteome</keyword>
<proteinExistence type="predicted"/>
<dbReference type="Proteomes" id="UP000019384">
    <property type="component" value="Unassembled WGS sequence"/>
</dbReference>
<organism evidence="1 2">
    <name type="scientific">Kuraishia capsulata CBS 1993</name>
    <dbReference type="NCBI Taxonomy" id="1382522"/>
    <lineage>
        <taxon>Eukaryota</taxon>
        <taxon>Fungi</taxon>
        <taxon>Dikarya</taxon>
        <taxon>Ascomycota</taxon>
        <taxon>Saccharomycotina</taxon>
        <taxon>Pichiomycetes</taxon>
        <taxon>Pichiales</taxon>
        <taxon>Pichiaceae</taxon>
        <taxon>Kuraishia</taxon>
    </lineage>
</organism>
<evidence type="ECO:0000313" key="2">
    <source>
        <dbReference type="Proteomes" id="UP000019384"/>
    </source>
</evidence>
<dbReference type="PANTHER" id="PTHR30605:SF0">
    <property type="entry name" value="ANHYDRO-N-ACETYLMURAMIC ACID KINASE"/>
    <property type="match status" value="1"/>
</dbReference>
<protein>
    <recommendedName>
        <fullName evidence="3">Anhydro-N-acetylmuramic acid kinase</fullName>
    </recommendedName>
</protein>
<sequence>MVYPLTVLGINCGTSVDGVDIVVSQIETTKIEDDQVDLSVKVVSYEEAPIGDVLKNRILRCCIAGNTTTSAELCDLNFAIGEEIGNDIRKADVDLSKIDLVASHAQPIWHEPRGKDRNSTLEFGEPASISYLSGKTVVSGFRSMEVAVGRQGAPLCGFLEYAILRSDKVIITQNIGGIGNASVIDPLHKFYQFDTGPGNVLVDAAVRIITNGKREYDAGGEMGLRGEKDIDQETVDEVLSNYYFALSPPKTTGRELFSDKMSEQLVRKLQAKGLSDDAVIATITRITAESIAKSYDDFVVPQVQNNKIDEIYISGGGAHNEAILQHLRNRFPEAKVGLSGSLLNITADSKEAVAFSVLGYCTINGIMPPVPRFVETDKEVLLGNITPGDNIVELFGKVRPTRSHLRLRRIEIIS</sequence>
<name>W6MV67_9ASCO</name>
<dbReference type="EMBL" id="HG793126">
    <property type="protein sequence ID" value="CDK26100.1"/>
    <property type="molecule type" value="Genomic_DNA"/>
</dbReference>
<dbReference type="RefSeq" id="XP_022458108.1">
    <property type="nucleotide sequence ID" value="XM_022604314.1"/>
</dbReference>
<dbReference type="SUPFAM" id="SSF53067">
    <property type="entry name" value="Actin-like ATPase domain"/>
    <property type="match status" value="1"/>
</dbReference>
<reference evidence="1" key="2">
    <citation type="submission" date="2014-02" db="EMBL/GenBank/DDBJ databases">
        <title>Complete DNA sequence of /Kuraishia capsulata/ illustrates novel genomic features among budding yeasts (/Saccharomycotina/).</title>
        <authorList>
            <person name="Morales L."/>
            <person name="Noel B."/>
            <person name="Porcel B."/>
            <person name="Marcet-Houben M."/>
            <person name="Hullo M-F."/>
            <person name="Sacerdot C."/>
            <person name="Tekaia F."/>
            <person name="Leh-Louis V."/>
            <person name="Despons L."/>
            <person name="Khanna V."/>
            <person name="Aury J-M."/>
            <person name="Barbe V."/>
            <person name="Couloux A."/>
            <person name="Labadie K."/>
            <person name="Pelletier E."/>
            <person name="Souciet J-L."/>
            <person name="Boekhout T."/>
            <person name="Gabaldon T."/>
            <person name="Wincker P."/>
            <person name="Dujon B."/>
        </authorList>
    </citation>
    <scope>NUCLEOTIDE SEQUENCE</scope>
    <source>
        <strain evidence="1">CBS 1993</strain>
    </source>
</reference>
<dbReference type="Pfam" id="PF03702">
    <property type="entry name" value="AnmK"/>
    <property type="match status" value="1"/>
</dbReference>
<dbReference type="GO" id="GO:0016773">
    <property type="term" value="F:phosphotransferase activity, alcohol group as acceptor"/>
    <property type="evidence" value="ECO:0007669"/>
    <property type="project" value="InterPro"/>
</dbReference>
<dbReference type="OrthoDB" id="5427593at2759"/>
<evidence type="ECO:0000313" key="1">
    <source>
        <dbReference type="EMBL" id="CDK26100.1"/>
    </source>
</evidence>